<dbReference type="InterPro" id="IPR052678">
    <property type="entry name" value="OST-beta_subunit"/>
</dbReference>
<keyword evidence="4" id="KW-1185">Reference proteome</keyword>
<evidence type="ECO:0000313" key="4">
    <source>
        <dbReference type="Proteomes" id="UP000830375"/>
    </source>
</evidence>
<reference evidence="3 4" key="1">
    <citation type="submission" date="2022-01" db="EMBL/GenBank/DDBJ databases">
        <title>A high-quality chromosome-level genome assembly of rohu carp, Labeo rohita.</title>
        <authorList>
            <person name="Arick M.A. II"/>
            <person name="Hsu C.-Y."/>
            <person name="Magbanua Z."/>
            <person name="Pechanova O."/>
            <person name="Grover C."/>
            <person name="Miller E."/>
            <person name="Thrash A."/>
            <person name="Ezzel L."/>
            <person name="Alam S."/>
            <person name="Benzie J."/>
            <person name="Hamilton M."/>
            <person name="Karsi A."/>
            <person name="Lawrence M.L."/>
            <person name="Peterson D.G."/>
        </authorList>
    </citation>
    <scope>NUCLEOTIDE SEQUENCE [LARGE SCALE GENOMIC DNA]</scope>
    <source>
        <strain evidence="4">BAU-BD-2019</strain>
        <tissue evidence="3">Blood</tissue>
    </source>
</reference>
<accession>A0ABQ8MGQ4</accession>
<dbReference type="InterPro" id="IPR035992">
    <property type="entry name" value="Ricin_B-like_lectins"/>
</dbReference>
<dbReference type="Gene3D" id="2.80.10.50">
    <property type="match status" value="1"/>
</dbReference>
<feature type="domain" description="Ricin B lectin" evidence="2">
    <location>
        <begin position="80"/>
        <end position="182"/>
    </location>
</feature>
<gene>
    <name evidence="3" type="ORF">H4Q32_007802</name>
</gene>
<feature type="region of interest" description="Disordered" evidence="1">
    <location>
        <begin position="16"/>
        <end position="42"/>
    </location>
</feature>
<keyword evidence="3" id="KW-0675">Receptor</keyword>
<evidence type="ECO:0000256" key="1">
    <source>
        <dbReference type="SAM" id="MobiDB-lite"/>
    </source>
</evidence>
<dbReference type="PANTHER" id="PTHR36129">
    <property type="entry name" value="ORGANIC SOLUTE TRANSPORTER SUBUNIT BETA-RELATED"/>
    <property type="match status" value="1"/>
</dbReference>
<dbReference type="InterPro" id="IPR000772">
    <property type="entry name" value="Ricin_B_lectin"/>
</dbReference>
<dbReference type="EMBL" id="JACTAM010000008">
    <property type="protein sequence ID" value="KAI2662063.1"/>
    <property type="molecule type" value="Genomic_DNA"/>
</dbReference>
<dbReference type="PROSITE" id="PS50231">
    <property type="entry name" value="RICIN_B_LECTIN"/>
    <property type="match status" value="1"/>
</dbReference>
<evidence type="ECO:0000313" key="3">
    <source>
        <dbReference type="EMBL" id="KAI2662063.1"/>
    </source>
</evidence>
<comment type="caution">
    <text evidence="3">The sequence shown here is derived from an EMBL/GenBank/DDBJ whole genome shotgun (WGS) entry which is preliminary data.</text>
</comment>
<dbReference type="Pfam" id="PF24562">
    <property type="entry name" value="CysR_MRC2_N"/>
    <property type="match status" value="1"/>
</dbReference>
<name>A0ABQ8MGQ4_LABRO</name>
<dbReference type="Proteomes" id="UP000830375">
    <property type="component" value="Unassembled WGS sequence"/>
</dbReference>
<dbReference type="SUPFAM" id="SSF50370">
    <property type="entry name" value="Ricin B-like lectins"/>
    <property type="match status" value="1"/>
</dbReference>
<protein>
    <submittedName>
        <fullName evidence="3">Macrophage mannose receptor 1</fullName>
    </submittedName>
</protein>
<organism evidence="3 4">
    <name type="scientific">Labeo rohita</name>
    <name type="common">Indian major carp</name>
    <name type="synonym">Cyprinus rohita</name>
    <dbReference type="NCBI Taxonomy" id="84645"/>
    <lineage>
        <taxon>Eukaryota</taxon>
        <taxon>Metazoa</taxon>
        <taxon>Chordata</taxon>
        <taxon>Craniata</taxon>
        <taxon>Vertebrata</taxon>
        <taxon>Euteleostomi</taxon>
        <taxon>Actinopterygii</taxon>
        <taxon>Neopterygii</taxon>
        <taxon>Teleostei</taxon>
        <taxon>Ostariophysi</taxon>
        <taxon>Cypriniformes</taxon>
        <taxon>Cyprinidae</taxon>
        <taxon>Labeoninae</taxon>
        <taxon>Labeonini</taxon>
        <taxon>Labeo</taxon>
    </lineage>
</organism>
<evidence type="ECO:0000259" key="2">
    <source>
        <dbReference type="Pfam" id="PF24562"/>
    </source>
</evidence>
<proteinExistence type="predicted"/>
<dbReference type="PANTHER" id="PTHR36129:SF1">
    <property type="entry name" value="ORGANIC SOLUTE TRANSPORTER SUBUNIT BETA"/>
    <property type="match status" value="1"/>
</dbReference>
<sequence length="219" mass="25109">MEKQLIIAQRQTPQERKLQSALETRRGEDGKGGHIRDFKQQPGMERQRHSDVILRVHDFNCHFLTFYVAVYYGRTADSDTTSFLIYNEDHNKCMHAVNATVVQAAPCDASSKAQHFKWLSSSQIISLSFNLCLGSEKIKNWVKIILLPCNDSSPVQTWECKRTGVWSHWQIYVTKENLCSRGYQEKPEVCGSKSQVRQGLSVGRVNDQRSLPPSIPRLR</sequence>